<gene>
    <name evidence="2" type="ORF">COLO4_03769</name>
    <name evidence="1" type="ORF">COLO4_34354</name>
</gene>
<evidence type="ECO:0000313" key="2">
    <source>
        <dbReference type="EMBL" id="OMP11536.1"/>
    </source>
</evidence>
<comment type="caution">
    <text evidence="1">The sequence shown here is derived from an EMBL/GenBank/DDBJ whole genome shotgun (WGS) entry which is preliminary data.</text>
</comment>
<dbReference type="AlphaFoldDB" id="A0A1R3GLD0"/>
<reference evidence="3" key="1">
    <citation type="submission" date="2013-09" db="EMBL/GenBank/DDBJ databases">
        <title>Corchorus olitorius genome sequencing.</title>
        <authorList>
            <person name="Alam M."/>
            <person name="Haque M.S."/>
            <person name="Islam M.S."/>
            <person name="Emdad E.M."/>
            <person name="Islam M.M."/>
            <person name="Ahmed B."/>
            <person name="Halim A."/>
            <person name="Hossen Q.M.M."/>
            <person name="Hossain M.Z."/>
            <person name="Ahmed R."/>
            <person name="Khan M.M."/>
            <person name="Islam R."/>
            <person name="Rashid M.M."/>
            <person name="Khan S.A."/>
            <person name="Rahman M.S."/>
            <person name="Alam M."/>
            <person name="Yahiya A.S."/>
            <person name="Khan M.S."/>
            <person name="Azam M.S."/>
            <person name="Haque T."/>
            <person name="Lashkar M.Z.H."/>
            <person name="Akhand A.I."/>
            <person name="Morshed G."/>
            <person name="Roy S."/>
            <person name="Uddin K.S."/>
            <person name="Rabeya T."/>
            <person name="Hossain A.S."/>
            <person name="Chowdhury A."/>
            <person name="Snigdha A.R."/>
            <person name="Mortoza M.S."/>
            <person name="Matin S.A."/>
            <person name="Hoque S.M.E."/>
            <person name="Islam M.K."/>
            <person name="Roy D.K."/>
            <person name="Haider R."/>
            <person name="Moosa M.M."/>
            <person name="Elias S.M."/>
            <person name="Hasan A.M."/>
            <person name="Jahan S."/>
            <person name="Shafiuddin M."/>
            <person name="Mahmood N."/>
            <person name="Shommy N.S."/>
        </authorList>
    </citation>
    <scope>NUCLEOTIDE SEQUENCE [LARGE SCALE GENOMIC DNA]</scope>
    <source>
        <strain evidence="3">cv. O-4</strain>
    </source>
</reference>
<dbReference type="EMBL" id="AWUE01010585">
    <property type="protein sequence ID" value="OMP11536.1"/>
    <property type="molecule type" value="Genomic_DNA"/>
</dbReference>
<reference evidence="1" key="2">
    <citation type="submission" date="2013-09" db="EMBL/GenBank/DDBJ databases">
        <authorList>
            <person name="Alam M."/>
            <person name="Haque M.S."/>
            <person name="Islam M.S."/>
            <person name="Emdad E.M."/>
            <person name="Islam M.M."/>
            <person name="Ahmed B."/>
            <person name="Halim A."/>
            <person name="Hossen Q.M.M."/>
            <person name="Hossain M.Z."/>
            <person name="Ahmed R."/>
            <person name="Khan M.M."/>
            <person name="Islam R."/>
            <person name="Rashid M.M."/>
            <person name="Khan S.A."/>
            <person name="Rahman M.S."/>
            <person name="Alam M."/>
            <person name="Yahiya A.S."/>
            <person name="Khan M.S."/>
            <person name="Azam M.S."/>
            <person name="Haque T."/>
            <person name="Lashkar M.Z.H."/>
            <person name="Akhand A.I."/>
            <person name="Morshed G."/>
            <person name="Roy S."/>
            <person name="Uddin K.S."/>
            <person name="Rabeya T."/>
            <person name="Hossain A.S."/>
            <person name="Chowdhury A."/>
            <person name="Snigdha A.R."/>
            <person name="Mortoza M.S."/>
            <person name="Matin S.A."/>
            <person name="Hoque S.M.E."/>
            <person name="Islam M.K."/>
            <person name="Roy D.K."/>
            <person name="Haider R."/>
            <person name="Moosa M.M."/>
            <person name="Elias S.M."/>
            <person name="Hasan A.M."/>
            <person name="Jahan S."/>
            <person name="Shafiuddin M."/>
            <person name="Mahmood N."/>
            <person name="Shommy N.S."/>
        </authorList>
    </citation>
    <scope>NUCLEOTIDE SEQUENCE</scope>
    <source>
        <tissue evidence="1">Whole seedlings</tissue>
    </source>
</reference>
<proteinExistence type="predicted"/>
<keyword evidence="3" id="KW-1185">Reference proteome</keyword>
<accession>A0A1R3GLD0</accession>
<sequence>MFKGLWRVKPLQMIPGQNRFGARVISGSMGNPALQL</sequence>
<dbReference type="EMBL" id="AWUE01022299">
    <property type="protein sequence ID" value="OMO58872.1"/>
    <property type="molecule type" value="Genomic_DNA"/>
</dbReference>
<evidence type="ECO:0000313" key="1">
    <source>
        <dbReference type="EMBL" id="OMO58872.1"/>
    </source>
</evidence>
<protein>
    <submittedName>
        <fullName evidence="1">Uncharacterized protein</fullName>
    </submittedName>
</protein>
<name>A0A1R3GLD0_9ROSI</name>
<dbReference type="Proteomes" id="UP000187203">
    <property type="component" value="Unassembled WGS sequence"/>
</dbReference>
<organism evidence="1 3">
    <name type="scientific">Corchorus olitorius</name>
    <dbReference type="NCBI Taxonomy" id="93759"/>
    <lineage>
        <taxon>Eukaryota</taxon>
        <taxon>Viridiplantae</taxon>
        <taxon>Streptophyta</taxon>
        <taxon>Embryophyta</taxon>
        <taxon>Tracheophyta</taxon>
        <taxon>Spermatophyta</taxon>
        <taxon>Magnoliopsida</taxon>
        <taxon>eudicotyledons</taxon>
        <taxon>Gunneridae</taxon>
        <taxon>Pentapetalae</taxon>
        <taxon>rosids</taxon>
        <taxon>malvids</taxon>
        <taxon>Malvales</taxon>
        <taxon>Malvaceae</taxon>
        <taxon>Grewioideae</taxon>
        <taxon>Apeibeae</taxon>
        <taxon>Corchorus</taxon>
    </lineage>
</organism>
<evidence type="ECO:0000313" key="3">
    <source>
        <dbReference type="Proteomes" id="UP000187203"/>
    </source>
</evidence>
<reference evidence="1" key="3">
    <citation type="journal article" date="2017" name="Nat. Plants">
        <title>Comparative genomics of two jute species and insight into fibre biogenesis.</title>
        <authorList>
            <person name="Islam M.S."/>
            <person name="Saito J.A."/>
            <person name="Emdad E.M."/>
            <person name="Ahmed B."/>
            <person name="Islam M.M."/>
            <person name="Halim A."/>
            <person name="Hossen Q.M."/>
            <person name="Hossain M.Z."/>
            <person name="Ahmed R."/>
            <person name="Hossain M.S."/>
            <person name="Kabir S.M."/>
            <person name="Khan M.S."/>
            <person name="Khan M.M."/>
            <person name="Hasan R."/>
            <person name="Aktar N."/>
            <person name="Honi U."/>
            <person name="Islam R."/>
            <person name="Rashid M.M."/>
            <person name="Wan X."/>
            <person name="Hou S."/>
            <person name="Haque T."/>
            <person name="Azam M.S."/>
            <person name="Moosa M.M."/>
            <person name="Elias S.M."/>
            <person name="Hasan A.M."/>
            <person name="Mahmood N."/>
            <person name="Shafiuddin M."/>
            <person name="Shahid S."/>
            <person name="Shommu N.S."/>
            <person name="Jahan S."/>
            <person name="Roy S."/>
            <person name="Chowdhury A."/>
            <person name="Akhand A.I."/>
            <person name="Nisho G.M."/>
            <person name="Uddin K.S."/>
            <person name="Rabeya T."/>
            <person name="Hoque S.M."/>
            <person name="Snigdha A.R."/>
            <person name="Mortoza S."/>
            <person name="Matin S.A."/>
            <person name="Islam M.K."/>
            <person name="Lashkar M.Z."/>
            <person name="Zaman M."/>
            <person name="Yuryev A."/>
            <person name="Uddin M.K."/>
            <person name="Rahman M.S."/>
            <person name="Haque M.S."/>
            <person name="Alam M.M."/>
            <person name="Khan H."/>
            <person name="Alam M."/>
        </authorList>
    </citation>
    <scope>NUCLEOTIDE SEQUENCE</scope>
    <source>
        <tissue evidence="1">Whole seedlings</tissue>
    </source>
</reference>